<keyword evidence="7 10" id="KW-0226">DNA condensation</keyword>
<feature type="compositionally biased region" description="Acidic residues" evidence="11">
    <location>
        <begin position="1296"/>
        <end position="1305"/>
    </location>
</feature>
<evidence type="ECO:0000256" key="5">
    <source>
        <dbReference type="ARBA" id="ARBA00022618"/>
    </source>
</evidence>
<evidence type="ECO:0000256" key="6">
    <source>
        <dbReference type="ARBA" id="ARBA00022776"/>
    </source>
</evidence>
<dbReference type="InterPro" id="IPR032682">
    <property type="entry name" value="Cnd1_C"/>
</dbReference>
<comment type="function">
    <text evidence="10">Regulatory subunit of the condensin complex, a complex required for conversion of interphase chromatin into mitotic-like condense chromosomes. The condensin complex probably introduces positive supercoils into relaxed DNA in the presence of type I topoisomerases and converts nicked DNA into positive knotted forms in the presence of type II topoisomerases.</text>
</comment>
<evidence type="ECO:0000256" key="7">
    <source>
        <dbReference type="ARBA" id="ARBA00023067"/>
    </source>
</evidence>
<dbReference type="RefSeq" id="XP_005719375.1">
    <property type="nucleotide sequence ID" value="XM_005719318.1"/>
</dbReference>
<feature type="compositionally biased region" description="Polar residues" evidence="11">
    <location>
        <begin position="441"/>
        <end position="453"/>
    </location>
</feature>
<dbReference type="PANTHER" id="PTHR14222">
    <property type="entry name" value="CONDENSIN"/>
    <property type="match status" value="1"/>
</dbReference>
<keyword evidence="6 10" id="KW-0498">Mitosis</keyword>
<keyword evidence="4" id="KW-0158">Chromosome</keyword>
<dbReference type="Pfam" id="PF12717">
    <property type="entry name" value="Cnd1"/>
    <property type="match status" value="1"/>
</dbReference>
<evidence type="ECO:0000256" key="4">
    <source>
        <dbReference type="ARBA" id="ARBA00022454"/>
    </source>
</evidence>
<proteinExistence type="inferred from homology"/>
<dbReference type="PhylomeDB" id="R7QN05"/>
<dbReference type="STRING" id="2769.R7QN05"/>
<evidence type="ECO:0000256" key="10">
    <source>
        <dbReference type="PIRNR" id="PIRNR017127"/>
    </source>
</evidence>
<comment type="subcellular location">
    <subcellularLocation>
        <location evidence="2">Chromosome</location>
    </subcellularLocation>
    <subcellularLocation>
        <location evidence="1">Nucleus</location>
    </subcellularLocation>
</comment>
<gene>
    <name evidence="13" type="ORF">CHC_T00000292001</name>
</gene>
<dbReference type="GO" id="GO:0042393">
    <property type="term" value="F:histone binding"/>
    <property type="evidence" value="ECO:0007669"/>
    <property type="project" value="TreeGrafter"/>
</dbReference>
<dbReference type="Gene3D" id="1.25.10.10">
    <property type="entry name" value="Leucine-rich Repeat Variant"/>
    <property type="match status" value="2"/>
</dbReference>
<dbReference type="InterPro" id="IPR011989">
    <property type="entry name" value="ARM-like"/>
</dbReference>
<dbReference type="GO" id="GO:0000796">
    <property type="term" value="C:condensin complex"/>
    <property type="evidence" value="ECO:0007669"/>
    <property type="project" value="TreeGrafter"/>
</dbReference>
<feature type="domain" description="Condensin complex subunit 1 C-terminal" evidence="12">
    <location>
        <begin position="879"/>
        <end position="1040"/>
    </location>
</feature>
<evidence type="ECO:0000313" key="14">
    <source>
        <dbReference type="Proteomes" id="UP000012073"/>
    </source>
</evidence>
<reference evidence="14" key="1">
    <citation type="journal article" date="2013" name="Proc. Natl. Acad. Sci. U.S.A.">
        <title>Genome structure and metabolic features in the red seaweed Chondrus crispus shed light on evolution of the Archaeplastida.</title>
        <authorList>
            <person name="Collen J."/>
            <person name="Porcel B."/>
            <person name="Carre W."/>
            <person name="Ball S.G."/>
            <person name="Chaparro C."/>
            <person name="Tonon T."/>
            <person name="Barbeyron T."/>
            <person name="Michel G."/>
            <person name="Noel B."/>
            <person name="Valentin K."/>
            <person name="Elias M."/>
            <person name="Artiguenave F."/>
            <person name="Arun A."/>
            <person name="Aury J.M."/>
            <person name="Barbosa-Neto J.F."/>
            <person name="Bothwell J.H."/>
            <person name="Bouget F.Y."/>
            <person name="Brillet L."/>
            <person name="Cabello-Hurtado F."/>
            <person name="Capella-Gutierrez S."/>
            <person name="Charrier B."/>
            <person name="Cladiere L."/>
            <person name="Cock J.M."/>
            <person name="Coelho S.M."/>
            <person name="Colleoni C."/>
            <person name="Czjzek M."/>
            <person name="Da Silva C."/>
            <person name="Delage L."/>
            <person name="Denoeud F."/>
            <person name="Deschamps P."/>
            <person name="Dittami S.M."/>
            <person name="Gabaldon T."/>
            <person name="Gachon C.M."/>
            <person name="Groisillier A."/>
            <person name="Herve C."/>
            <person name="Jabbari K."/>
            <person name="Katinka M."/>
            <person name="Kloareg B."/>
            <person name="Kowalczyk N."/>
            <person name="Labadie K."/>
            <person name="Leblanc C."/>
            <person name="Lopez P.J."/>
            <person name="McLachlan D.H."/>
            <person name="Meslet-Cladiere L."/>
            <person name="Moustafa A."/>
            <person name="Nehr Z."/>
            <person name="Nyvall Collen P."/>
            <person name="Panaud O."/>
            <person name="Partensky F."/>
            <person name="Poulain J."/>
            <person name="Rensing S.A."/>
            <person name="Rousvoal S."/>
            <person name="Samson G."/>
            <person name="Symeonidi A."/>
            <person name="Weissenbach J."/>
            <person name="Zambounis A."/>
            <person name="Wincker P."/>
            <person name="Boyen C."/>
        </authorList>
    </citation>
    <scope>NUCLEOTIDE SEQUENCE [LARGE SCALE GENOMIC DNA]</scope>
    <source>
        <strain evidence="14">cv. Stackhouse</strain>
    </source>
</reference>
<dbReference type="GO" id="GO:0010032">
    <property type="term" value="P:meiotic chromosome condensation"/>
    <property type="evidence" value="ECO:0007669"/>
    <property type="project" value="TreeGrafter"/>
</dbReference>
<dbReference type="OrthoDB" id="436262at2759"/>
<protein>
    <recommendedName>
        <fullName evidence="12">Condensin complex subunit 1 C-terminal domain-containing protein</fullName>
    </recommendedName>
</protein>
<feature type="compositionally biased region" description="Acidic residues" evidence="11">
    <location>
        <begin position="1194"/>
        <end position="1209"/>
    </location>
</feature>
<keyword evidence="5 10" id="KW-0132">Cell division</keyword>
<dbReference type="Proteomes" id="UP000012073">
    <property type="component" value="Unassembled WGS sequence"/>
</dbReference>
<evidence type="ECO:0000259" key="12">
    <source>
        <dbReference type="Pfam" id="PF12717"/>
    </source>
</evidence>
<evidence type="ECO:0000256" key="8">
    <source>
        <dbReference type="ARBA" id="ARBA00023242"/>
    </source>
</evidence>
<keyword evidence="14" id="KW-1185">Reference proteome</keyword>
<accession>R7QN05</accession>
<organism evidence="13 14">
    <name type="scientific">Chondrus crispus</name>
    <name type="common">Carrageen Irish moss</name>
    <name type="synonym">Polymorpha crispa</name>
    <dbReference type="NCBI Taxonomy" id="2769"/>
    <lineage>
        <taxon>Eukaryota</taxon>
        <taxon>Rhodophyta</taxon>
        <taxon>Florideophyceae</taxon>
        <taxon>Rhodymeniophycidae</taxon>
        <taxon>Gigartinales</taxon>
        <taxon>Gigartinaceae</taxon>
        <taxon>Chondrus</taxon>
    </lineage>
</organism>
<dbReference type="PANTHER" id="PTHR14222:SF2">
    <property type="entry name" value="CONDENSIN COMPLEX SUBUNIT 1"/>
    <property type="match status" value="1"/>
</dbReference>
<evidence type="ECO:0000256" key="11">
    <source>
        <dbReference type="SAM" id="MobiDB-lite"/>
    </source>
</evidence>
<feature type="compositionally biased region" description="Basic and acidic residues" evidence="11">
    <location>
        <begin position="1169"/>
        <end position="1179"/>
    </location>
</feature>
<dbReference type="OMA" id="CPLEKLW"/>
<evidence type="ECO:0000256" key="9">
    <source>
        <dbReference type="ARBA" id="ARBA00023306"/>
    </source>
</evidence>
<keyword evidence="9 10" id="KW-0131">Cell cycle</keyword>
<dbReference type="GO" id="GO:0000779">
    <property type="term" value="C:condensed chromosome, centromeric region"/>
    <property type="evidence" value="ECO:0007669"/>
    <property type="project" value="TreeGrafter"/>
</dbReference>
<feature type="compositionally biased region" description="Low complexity" evidence="11">
    <location>
        <begin position="1280"/>
        <end position="1295"/>
    </location>
</feature>
<evidence type="ECO:0000313" key="13">
    <source>
        <dbReference type="EMBL" id="CDF39464.1"/>
    </source>
</evidence>
<evidence type="ECO:0000256" key="2">
    <source>
        <dbReference type="ARBA" id="ARBA00004286"/>
    </source>
</evidence>
<dbReference type="GeneID" id="17327101"/>
<feature type="region of interest" description="Disordered" evidence="11">
    <location>
        <begin position="413"/>
        <end position="453"/>
    </location>
</feature>
<feature type="region of interest" description="Disordered" evidence="11">
    <location>
        <begin position="1108"/>
        <end position="1321"/>
    </location>
</feature>
<feature type="compositionally biased region" description="Acidic residues" evidence="11">
    <location>
        <begin position="1110"/>
        <end position="1123"/>
    </location>
</feature>
<dbReference type="InterPro" id="IPR026971">
    <property type="entry name" value="CND1/NCAPD3"/>
</dbReference>
<feature type="compositionally biased region" description="Acidic residues" evidence="11">
    <location>
        <begin position="1233"/>
        <end position="1250"/>
    </location>
</feature>
<dbReference type="GO" id="GO:0007076">
    <property type="term" value="P:mitotic chromosome condensation"/>
    <property type="evidence" value="ECO:0007669"/>
    <property type="project" value="InterPro"/>
</dbReference>
<sequence>MEFQIPLHFEDLTRSAAGSWRVRPTPQRESPSDDLLQLVQQDPTAIVSSSSGPSPQFTAVFTLITNYSSLTKSNRVALADIVDSLPDQVSASDASHVKTAAFLIAGLAVTASAVTPVCKYWEKTGREAVLEAISGLLSSDSIPTKFGPTDLDQLCSLVVRTILQVLEQPSAAKDKNARTVLARSLATALTLDPRQSLPAITALLHALNRHEHLPGPMADMLFKMTEEKSALVQFVSEFVREISRLPSDDLARDVTAARGCSAFISELSERMPQVFRSNLALVLSQLDCDSYTMRNGVVHVIGTLIRAAPNPDDPLLDVLMERSHRDIHAYTRSKALQVWILLAEARVIPNRLFPVLADMAASRLDDRTAAVRKYATQLLGALLRNNPFGPGLQKSHFEAKLEEIRSLAPIAEQDTKVTSKVPENSPEDVSSEVSGIDKENSPANDSASECTNVDNLLEDDERTAEEDNGEKNGAEDSEMALKIKYYSWALAFIQAVETGLETTFNMLRSKSITDVSEAVSFSVTAVQFQLEAASGRAVRKMLPLVLARENNIRKAAVNAYIRLLAPDGFETIDDKESAMGVAGGLAALGIGATTGELACMEALMTAFFASPDTSKLMSPSVIAVLWDIFAGKVPGASLEQRRSACILVGMVAADLPDSLQNRVQILQSIGLTDPSFARWSCVALCKLPPGSDRDGRLSQQLAEIVKTSKDLSTVEQGVNAIYVLSSEPESVVGSVIRELAQTLHREPATVPVKELSRFLQVVGHVAVKELVRIESLVSEVRRCIASQARGDGNHEEEDQANAEADKALQLAEKELVSPASLLGRYGKLARKIASDRSAPPELQASSVLCMAKLMCVQESFCENNLRLLFSILNSAEEPLVRSNAVTALGDLAFRFPNMVEPWNSHIYAALQDKNETVRKNTLMALTHLILNDMVKVKGQIVGLAICILDENGRIADLARLFFHELARKSANAIYNILPDTISCMSHMEDLKSDDFKTVVAFLVGLMDKEKHADGMVEKLCHRFRTNESVRENRDLAYCISQLNISERGVKKMNDNFKSYSTAICDVTVYEYILQAVNKGNKAGPNGQPSQAFEELTAKINVLRPAVAQVEENEDKDADVESENYSETTTRSRRSSRRPSSNRAPKALEQEVNGDEDGASETTMGAEDESVSRESSDGQRRRSVKAGKAGKVDIESDEESASEGGEQEDEASPKPFRSEAPSSQRRAKRRVIVEDEEEDEEDEEEEDDDEMSLGSDGSESDGEESVTGETTPRRSSRRSARLSGISGDDALSNNEGADLEEEESDREAESSDGSSNDYEDCL</sequence>
<evidence type="ECO:0000256" key="1">
    <source>
        <dbReference type="ARBA" id="ARBA00004123"/>
    </source>
</evidence>
<name>R7QN05_CHOCR</name>
<dbReference type="SUPFAM" id="SSF48371">
    <property type="entry name" value="ARM repeat"/>
    <property type="match status" value="1"/>
</dbReference>
<dbReference type="InterPro" id="IPR016024">
    <property type="entry name" value="ARM-type_fold"/>
</dbReference>
<dbReference type="GO" id="GO:0005634">
    <property type="term" value="C:nucleus"/>
    <property type="evidence" value="ECO:0007669"/>
    <property type="project" value="UniProtKB-SubCell"/>
</dbReference>
<dbReference type="EMBL" id="HG002041">
    <property type="protein sequence ID" value="CDF39464.1"/>
    <property type="molecule type" value="Genomic_DNA"/>
</dbReference>
<keyword evidence="8" id="KW-0539">Nucleus</keyword>
<dbReference type="Gramene" id="CDF39464">
    <property type="protein sequence ID" value="CDF39464"/>
    <property type="gene ID" value="CHC_T00000292001"/>
</dbReference>
<dbReference type="PIRSF" id="PIRSF017127">
    <property type="entry name" value="Condensin_D2"/>
    <property type="match status" value="1"/>
</dbReference>
<dbReference type="GO" id="GO:0051301">
    <property type="term" value="P:cell division"/>
    <property type="evidence" value="ECO:0007669"/>
    <property type="project" value="UniProtKB-KW"/>
</dbReference>
<dbReference type="InterPro" id="IPR007673">
    <property type="entry name" value="Condensin_cplx_su1"/>
</dbReference>
<dbReference type="KEGG" id="ccp:CHC_T00000292001"/>
<evidence type="ECO:0000256" key="3">
    <source>
        <dbReference type="ARBA" id="ARBA00009606"/>
    </source>
</evidence>
<comment type="similarity">
    <text evidence="3 10">Belongs to the CND1 (condensin subunit 1) family.</text>
</comment>